<name>A0A6G0YL37_APHCR</name>
<dbReference type="CDD" id="cd01433">
    <property type="entry name" value="Ribosomal_L16_L10e"/>
    <property type="match status" value="1"/>
</dbReference>
<evidence type="ECO:0000256" key="6">
    <source>
        <dbReference type="RuleBase" id="RU004413"/>
    </source>
</evidence>
<dbReference type="OrthoDB" id="268521at2759"/>
<accession>A0A6G0YL37</accession>
<organism evidence="7 8">
    <name type="scientific">Aphis craccivora</name>
    <name type="common">Cowpea aphid</name>
    <dbReference type="NCBI Taxonomy" id="307492"/>
    <lineage>
        <taxon>Eukaryota</taxon>
        <taxon>Metazoa</taxon>
        <taxon>Ecdysozoa</taxon>
        <taxon>Arthropoda</taxon>
        <taxon>Hexapoda</taxon>
        <taxon>Insecta</taxon>
        <taxon>Pterygota</taxon>
        <taxon>Neoptera</taxon>
        <taxon>Paraneoptera</taxon>
        <taxon>Hemiptera</taxon>
        <taxon>Sternorrhyncha</taxon>
        <taxon>Aphidomorpha</taxon>
        <taxon>Aphidoidea</taxon>
        <taxon>Aphididae</taxon>
        <taxon>Aphidini</taxon>
        <taxon>Aphis</taxon>
        <taxon>Aphis</taxon>
    </lineage>
</organism>
<dbReference type="InterPro" id="IPR000114">
    <property type="entry name" value="Ribosomal_uL16_bact-type"/>
</dbReference>
<dbReference type="GO" id="GO:0032543">
    <property type="term" value="P:mitochondrial translation"/>
    <property type="evidence" value="ECO:0007669"/>
    <property type="project" value="TreeGrafter"/>
</dbReference>
<dbReference type="PANTHER" id="PTHR12220">
    <property type="entry name" value="50S/60S RIBOSOMAL PROTEIN L16"/>
    <property type="match status" value="1"/>
</dbReference>
<evidence type="ECO:0000256" key="1">
    <source>
        <dbReference type="ARBA" id="ARBA00008931"/>
    </source>
</evidence>
<proteinExistence type="inferred from homology"/>
<dbReference type="SUPFAM" id="SSF54686">
    <property type="entry name" value="Ribosomal protein L16p/L10e"/>
    <property type="match status" value="1"/>
</dbReference>
<sequence>FRFCYDNLLQKMIFYKMLRFTTNQLSCTALPQVNNVRGIKSFKPPILYDHIQIPERPKLHYIDRVPNYSNSQLRPPKMHKMLGLMRGPETVHNKLIHKQYGIQATGGGRMRFIHFEVIRMGLLRKLDWSRMFAIWRIDSPWQAVTKKGQGQRMGGGKGSIDHYVTPIRSGRIIIEIAGHCEYLEVKDILSKISAKLPFKAKAVSQEILELDSAKEKWQIENNQNKYTLEYLIKNNMDDLQRKVKKIDHRFFGKYV</sequence>
<dbReference type="AlphaFoldDB" id="A0A6G0YL37"/>
<dbReference type="PANTHER" id="PTHR12220:SF13">
    <property type="entry name" value="LARGE RIBOSOMAL SUBUNIT PROTEIN UL16M"/>
    <property type="match status" value="1"/>
</dbReference>
<keyword evidence="2 6" id="KW-0689">Ribosomal protein</keyword>
<evidence type="ECO:0000313" key="8">
    <source>
        <dbReference type="Proteomes" id="UP000478052"/>
    </source>
</evidence>
<dbReference type="GO" id="GO:0019843">
    <property type="term" value="F:rRNA binding"/>
    <property type="evidence" value="ECO:0007669"/>
    <property type="project" value="InterPro"/>
</dbReference>
<keyword evidence="3 6" id="KW-0687">Ribonucleoprotein</keyword>
<dbReference type="GO" id="GO:0005762">
    <property type="term" value="C:mitochondrial large ribosomal subunit"/>
    <property type="evidence" value="ECO:0007669"/>
    <property type="project" value="TreeGrafter"/>
</dbReference>
<evidence type="ECO:0000256" key="3">
    <source>
        <dbReference type="ARBA" id="ARBA00023274"/>
    </source>
</evidence>
<evidence type="ECO:0000256" key="2">
    <source>
        <dbReference type="ARBA" id="ARBA00022980"/>
    </source>
</evidence>
<reference evidence="7 8" key="1">
    <citation type="submission" date="2019-08" db="EMBL/GenBank/DDBJ databases">
        <title>Whole genome of Aphis craccivora.</title>
        <authorList>
            <person name="Voronova N.V."/>
            <person name="Shulinski R.S."/>
            <person name="Bandarenka Y.V."/>
            <person name="Zhorov D.G."/>
            <person name="Warner D."/>
        </authorList>
    </citation>
    <scope>NUCLEOTIDE SEQUENCE [LARGE SCALE GENOMIC DNA]</scope>
    <source>
        <strain evidence="7">180601</strain>
        <tissue evidence="7">Whole Body</tissue>
    </source>
</reference>
<dbReference type="Proteomes" id="UP000478052">
    <property type="component" value="Unassembled WGS sequence"/>
</dbReference>
<comment type="caution">
    <text evidence="7">The sequence shown here is derived from an EMBL/GenBank/DDBJ whole genome shotgun (WGS) entry which is preliminary data.</text>
</comment>
<gene>
    <name evidence="7" type="ORF">FWK35_00017940</name>
</gene>
<dbReference type="Gene3D" id="3.90.1170.10">
    <property type="entry name" value="Ribosomal protein L10e/L16"/>
    <property type="match status" value="1"/>
</dbReference>
<evidence type="ECO:0000256" key="4">
    <source>
        <dbReference type="ARBA" id="ARBA00035302"/>
    </source>
</evidence>
<dbReference type="InterPro" id="IPR036920">
    <property type="entry name" value="Ribosomal_uL16_sf"/>
</dbReference>
<dbReference type="Pfam" id="PF00252">
    <property type="entry name" value="Ribosomal_L16"/>
    <property type="match status" value="1"/>
</dbReference>
<dbReference type="PRINTS" id="PR00060">
    <property type="entry name" value="RIBOSOMALL16"/>
</dbReference>
<evidence type="ECO:0000256" key="5">
    <source>
        <dbReference type="ARBA" id="ARBA00035440"/>
    </source>
</evidence>
<keyword evidence="8" id="KW-1185">Reference proteome</keyword>
<comment type="similarity">
    <text evidence="1 6">Belongs to the universal ribosomal protein uL16 family.</text>
</comment>
<feature type="non-terminal residue" evidence="7">
    <location>
        <position position="1"/>
    </location>
</feature>
<dbReference type="EMBL" id="VUJU01003500">
    <property type="protein sequence ID" value="KAF0757692.1"/>
    <property type="molecule type" value="Genomic_DNA"/>
</dbReference>
<evidence type="ECO:0000313" key="7">
    <source>
        <dbReference type="EMBL" id="KAF0757692.1"/>
    </source>
</evidence>
<dbReference type="InterPro" id="IPR016180">
    <property type="entry name" value="Ribosomal_uL16_dom"/>
</dbReference>
<protein>
    <recommendedName>
        <fullName evidence="4">Large ribosomal subunit protein uL16m</fullName>
    </recommendedName>
    <alternativeName>
        <fullName evidence="5">39S ribosomal protein L16, mitochondrial</fullName>
    </alternativeName>
</protein>
<dbReference type="InterPro" id="IPR047873">
    <property type="entry name" value="Ribosomal_uL16"/>
</dbReference>
<dbReference type="GO" id="GO:0003735">
    <property type="term" value="F:structural constituent of ribosome"/>
    <property type="evidence" value="ECO:0007669"/>
    <property type="project" value="InterPro"/>
</dbReference>